<keyword evidence="7" id="KW-1133">Transmembrane helix</keyword>
<keyword evidence="9" id="KW-0472">Membrane</keyword>
<dbReference type="PANTHER" id="PTHR31646">
    <property type="entry name" value="ALPHA-1,2-MANNOSYLTRANSFERASE MNN2"/>
    <property type="match status" value="1"/>
</dbReference>
<evidence type="ECO:0000256" key="2">
    <source>
        <dbReference type="ARBA" id="ARBA00004606"/>
    </source>
</evidence>
<evidence type="ECO:0000313" key="12">
    <source>
        <dbReference type="Proteomes" id="UP001153069"/>
    </source>
</evidence>
<dbReference type="InterPro" id="IPR029044">
    <property type="entry name" value="Nucleotide-diphossugar_trans"/>
</dbReference>
<proteinExistence type="inferred from homology"/>
<dbReference type="GO" id="GO:0000026">
    <property type="term" value="F:alpha-1,2-mannosyltransferase activity"/>
    <property type="evidence" value="ECO:0007669"/>
    <property type="project" value="TreeGrafter"/>
</dbReference>
<keyword evidence="4" id="KW-0808">Transferase</keyword>
<sequence length="542" mass="62175">MVLIFEKQTASEDCEIKKTQALRQVDSLAWFWKSSCRNMIVLLCRCAFISIAAWKLLPEPADISHDRAVNTRFLGELGNEFDRSIDSHIDNLECIGWRATKECSPLGPLFEGKNRASAFLRGFIHNDLPCDQQIPVYWEGSGYCEMKTRAGQVVKVFQKGCREGSHRPEQLKAYFSCHMAASFLKYKNRMMSYEPDEPITVSDHAVPSRGIVMQVYGRILPSVYSLVKVLREVHGCKLPIEFWSLSGEVTESDPVVQQLLAETNTALRIISDASITSYMSKPYSIVYSHFDQVLWLDSDNFPFHDPSFLFETVEFQQNGAIFWKDFWRPQMNDFFLTKSSLAWELFDIPPDSPIREEMEMEAGQLVIDRRRSRKALNALLFLTITFKEIIGPMDLLLGDKDLFRFAFHTTNTPFHYMEKPPGFAGISTWSFFSSHTVCGQTMMQPDPVGNPLFFHRNLAKLKDRKSLERVWEKGMRFIGNSDAQYHVDGWPSFSRSACYAPTDPAYFEELDFGIGSNVSQFESKILFYAGEAVSMLEEENPK</sequence>
<dbReference type="SUPFAM" id="SSF53448">
    <property type="entry name" value="Nucleotide-diphospho-sugar transferases"/>
    <property type="match status" value="1"/>
</dbReference>
<comment type="similarity">
    <text evidence="3">Belongs to the MNN1/MNT family.</text>
</comment>
<evidence type="ECO:0000256" key="3">
    <source>
        <dbReference type="ARBA" id="ARBA00009105"/>
    </source>
</evidence>
<evidence type="ECO:0000256" key="10">
    <source>
        <dbReference type="ARBA" id="ARBA00037847"/>
    </source>
</evidence>
<dbReference type="GO" id="GO:0046354">
    <property type="term" value="P:mannan biosynthetic process"/>
    <property type="evidence" value="ECO:0007669"/>
    <property type="project" value="TreeGrafter"/>
</dbReference>
<keyword evidence="5" id="KW-0812">Transmembrane</keyword>
<dbReference type="AlphaFoldDB" id="A0A9N8EEB1"/>
<organism evidence="11 12">
    <name type="scientific">Seminavis robusta</name>
    <dbReference type="NCBI Taxonomy" id="568900"/>
    <lineage>
        <taxon>Eukaryota</taxon>
        <taxon>Sar</taxon>
        <taxon>Stramenopiles</taxon>
        <taxon>Ochrophyta</taxon>
        <taxon>Bacillariophyta</taxon>
        <taxon>Bacillariophyceae</taxon>
        <taxon>Bacillariophycidae</taxon>
        <taxon>Naviculales</taxon>
        <taxon>Naviculaceae</taxon>
        <taxon>Seminavis</taxon>
    </lineage>
</organism>
<dbReference type="Proteomes" id="UP001153069">
    <property type="component" value="Unassembled WGS sequence"/>
</dbReference>
<name>A0A9N8EEB1_9STRA</name>
<dbReference type="Pfam" id="PF11051">
    <property type="entry name" value="Mannosyl_trans3"/>
    <property type="match status" value="1"/>
</dbReference>
<reference evidence="11" key="1">
    <citation type="submission" date="2020-06" db="EMBL/GenBank/DDBJ databases">
        <authorList>
            <consortium name="Plant Systems Biology data submission"/>
        </authorList>
    </citation>
    <scope>NUCLEOTIDE SEQUENCE</scope>
    <source>
        <strain evidence="11">D6</strain>
    </source>
</reference>
<gene>
    <name evidence="11" type="ORF">SEMRO_967_G225800.1</name>
</gene>
<comment type="subcellular location">
    <subcellularLocation>
        <location evidence="10">Endomembrane system</location>
        <topology evidence="10">Single-pass membrane protein</topology>
    </subcellularLocation>
    <subcellularLocation>
        <location evidence="1">Golgi apparatus membrane</location>
    </subcellularLocation>
    <subcellularLocation>
        <location evidence="2">Membrane</location>
        <topology evidence="2">Single-pass type II membrane protein</topology>
    </subcellularLocation>
</comment>
<evidence type="ECO:0000256" key="1">
    <source>
        <dbReference type="ARBA" id="ARBA00004394"/>
    </source>
</evidence>
<evidence type="ECO:0000256" key="8">
    <source>
        <dbReference type="ARBA" id="ARBA00023034"/>
    </source>
</evidence>
<evidence type="ECO:0000313" key="11">
    <source>
        <dbReference type="EMBL" id="CAB9518835.1"/>
    </source>
</evidence>
<dbReference type="OrthoDB" id="430354at2759"/>
<evidence type="ECO:0000256" key="4">
    <source>
        <dbReference type="ARBA" id="ARBA00022679"/>
    </source>
</evidence>
<evidence type="ECO:0000256" key="7">
    <source>
        <dbReference type="ARBA" id="ARBA00022989"/>
    </source>
</evidence>
<dbReference type="PANTHER" id="PTHR31646:SF1">
    <property type="entry name" value="ALPHA-1,2-MANNOSYLTRANSFERASE MNN2"/>
    <property type="match status" value="1"/>
</dbReference>
<accession>A0A9N8EEB1</accession>
<keyword evidence="6" id="KW-0735">Signal-anchor</keyword>
<keyword evidence="8" id="KW-0333">Golgi apparatus</keyword>
<protein>
    <submittedName>
        <fullName evidence="11">Alpha-1,2-mannosyltransferase MNN5</fullName>
    </submittedName>
</protein>
<comment type="caution">
    <text evidence="11">The sequence shown here is derived from an EMBL/GenBank/DDBJ whole genome shotgun (WGS) entry which is preliminary data.</text>
</comment>
<evidence type="ECO:0000256" key="9">
    <source>
        <dbReference type="ARBA" id="ARBA00023136"/>
    </source>
</evidence>
<keyword evidence="12" id="KW-1185">Reference proteome</keyword>
<evidence type="ECO:0000256" key="6">
    <source>
        <dbReference type="ARBA" id="ARBA00022968"/>
    </source>
</evidence>
<dbReference type="EMBL" id="CAICTM010000965">
    <property type="protein sequence ID" value="CAB9518835.1"/>
    <property type="molecule type" value="Genomic_DNA"/>
</dbReference>
<evidence type="ECO:0000256" key="5">
    <source>
        <dbReference type="ARBA" id="ARBA00022692"/>
    </source>
</evidence>
<dbReference type="GO" id="GO:0000139">
    <property type="term" value="C:Golgi membrane"/>
    <property type="evidence" value="ECO:0007669"/>
    <property type="project" value="UniProtKB-SubCell"/>
</dbReference>
<dbReference type="InterPro" id="IPR022751">
    <property type="entry name" value="Alpha_mannosyltransferase"/>
</dbReference>